<proteinExistence type="predicted"/>
<dbReference type="Pfam" id="PF13847">
    <property type="entry name" value="Methyltransf_31"/>
    <property type="match status" value="1"/>
</dbReference>
<keyword evidence="2" id="KW-0489">Methyltransferase</keyword>
<name>A0ABV3Z5G3_9PROT</name>
<dbReference type="InterPro" id="IPR029063">
    <property type="entry name" value="SAM-dependent_MTases_sf"/>
</dbReference>
<keyword evidence="3" id="KW-1185">Reference proteome</keyword>
<sequence>MSNTEQSDYWNNDGGNRWVADNQELDTLLAPFKKLVIDRLELSSGETVIDIGCGAGDLSLDLAERVGATGSVIGVDISHPLIDLAKSRAESQQQTHFVTTDASSWLPENPADAIASRFGVMFFDDPTSAFRNISAATKPKGRLSFACWQSLSENEWLAGPVAAIIAKLQKMPPPTDPNAPGPFAFADKDRVKNILTEAGWHNIEITPWRDQLAIPGDNVEKAAEFVSRNGPARKLAELLEADPAIVDGIVREVLASKINDQGTVDLGGAAWIVSATKD</sequence>
<evidence type="ECO:0000313" key="2">
    <source>
        <dbReference type="EMBL" id="MEX6633728.1"/>
    </source>
</evidence>
<dbReference type="PANTHER" id="PTHR43861:SF1">
    <property type="entry name" value="TRANS-ACONITATE 2-METHYLTRANSFERASE"/>
    <property type="match status" value="1"/>
</dbReference>
<dbReference type="CDD" id="cd02440">
    <property type="entry name" value="AdoMet_MTases"/>
    <property type="match status" value="1"/>
</dbReference>
<comment type="caution">
    <text evidence="2">The sequence shown here is derived from an EMBL/GenBank/DDBJ whole genome shotgun (WGS) entry which is preliminary data.</text>
</comment>
<protein>
    <submittedName>
        <fullName evidence="2">Class I SAM-dependent methyltransferase</fullName>
        <ecNumber evidence="2">2.1.-.-</ecNumber>
    </submittedName>
</protein>
<accession>A0ABV3Z5G3</accession>
<evidence type="ECO:0000259" key="1">
    <source>
        <dbReference type="Pfam" id="PF13847"/>
    </source>
</evidence>
<evidence type="ECO:0000313" key="3">
    <source>
        <dbReference type="Proteomes" id="UP001560685"/>
    </source>
</evidence>
<dbReference type="GO" id="GO:0008168">
    <property type="term" value="F:methyltransferase activity"/>
    <property type="evidence" value="ECO:0007669"/>
    <property type="project" value="UniProtKB-KW"/>
</dbReference>
<organism evidence="2 3">
    <name type="scientific">Hyphococcus lacteus</name>
    <dbReference type="NCBI Taxonomy" id="3143536"/>
    <lineage>
        <taxon>Bacteria</taxon>
        <taxon>Pseudomonadati</taxon>
        <taxon>Pseudomonadota</taxon>
        <taxon>Alphaproteobacteria</taxon>
        <taxon>Parvularculales</taxon>
        <taxon>Parvularculaceae</taxon>
        <taxon>Hyphococcus</taxon>
    </lineage>
</organism>
<dbReference type="Proteomes" id="UP001560685">
    <property type="component" value="Unassembled WGS sequence"/>
</dbReference>
<reference evidence="2 3" key="1">
    <citation type="submission" date="2024-05" db="EMBL/GenBank/DDBJ databases">
        <title>Three bacterial strains, DH-69, EH-24, and ECK-19 isolated from coastal sediments.</title>
        <authorList>
            <person name="Ye Y.-Q."/>
            <person name="Du Z.-J."/>
        </authorList>
    </citation>
    <scope>NUCLEOTIDE SEQUENCE [LARGE SCALE GENOMIC DNA]</scope>
    <source>
        <strain evidence="2 3">ECK-19</strain>
    </source>
</reference>
<dbReference type="SUPFAM" id="SSF53335">
    <property type="entry name" value="S-adenosyl-L-methionine-dependent methyltransferases"/>
    <property type="match status" value="1"/>
</dbReference>
<dbReference type="EMBL" id="JBEHZE010000001">
    <property type="protein sequence ID" value="MEX6633728.1"/>
    <property type="molecule type" value="Genomic_DNA"/>
</dbReference>
<dbReference type="EC" id="2.1.-.-" evidence="2"/>
<gene>
    <name evidence="2" type="ORF">ABFZ84_09240</name>
</gene>
<dbReference type="GO" id="GO:0032259">
    <property type="term" value="P:methylation"/>
    <property type="evidence" value="ECO:0007669"/>
    <property type="project" value="UniProtKB-KW"/>
</dbReference>
<feature type="domain" description="Methyltransferase" evidence="1">
    <location>
        <begin position="43"/>
        <end position="199"/>
    </location>
</feature>
<dbReference type="RefSeq" id="WP_369313715.1">
    <property type="nucleotide sequence ID" value="NZ_JBEHZE010000001.1"/>
</dbReference>
<dbReference type="Gene3D" id="3.40.50.150">
    <property type="entry name" value="Vaccinia Virus protein VP39"/>
    <property type="match status" value="1"/>
</dbReference>
<keyword evidence="2" id="KW-0808">Transferase</keyword>
<dbReference type="PANTHER" id="PTHR43861">
    <property type="entry name" value="TRANS-ACONITATE 2-METHYLTRANSFERASE-RELATED"/>
    <property type="match status" value="1"/>
</dbReference>
<dbReference type="InterPro" id="IPR025714">
    <property type="entry name" value="Methyltranfer_dom"/>
</dbReference>